<dbReference type="PROSITE" id="PS51123">
    <property type="entry name" value="OMPA_2"/>
    <property type="match status" value="1"/>
</dbReference>
<evidence type="ECO:0000256" key="1">
    <source>
        <dbReference type="PROSITE-ProRule" id="PRU00473"/>
    </source>
</evidence>
<dbReference type="Proteomes" id="UP000199317">
    <property type="component" value="Unassembled WGS sequence"/>
</dbReference>
<keyword evidence="4" id="KW-1185">Reference proteome</keyword>
<dbReference type="InterPro" id="IPR006665">
    <property type="entry name" value="OmpA-like"/>
</dbReference>
<protein>
    <submittedName>
        <fullName evidence="3">OmpA family protein</fullName>
    </submittedName>
</protein>
<keyword evidence="1" id="KW-0472">Membrane</keyword>
<dbReference type="Pfam" id="PF00691">
    <property type="entry name" value="OmpA"/>
    <property type="match status" value="1"/>
</dbReference>
<dbReference type="RefSeq" id="WP_225978891.1">
    <property type="nucleotide sequence ID" value="NZ_CP028290.1"/>
</dbReference>
<dbReference type="SUPFAM" id="SSF103088">
    <property type="entry name" value="OmpA-like"/>
    <property type="match status" value="1"/>
</dbReference>
<dbReference type="PANTHER" id="PTHR30329:SF17">
    <property type="entry name" value="LIPOPROTEIN YFIB-RELATED"/>
    <property type="match status" value="1"/>
</dbReference>
<feature type="domain" description="OmpA-like" evidence="2">
    <location>
        <begin position="1"/>
        <end position="74"/>
    </location>
</feature>
<evidence type="ECO:0000259" key="2">
    <source>
        <dbReference type="PROSITE" id="PS51123"/>
    </source>
</evidence>
<accession>A0A1H0R4F7</accession>
<gene>
    <name evidence="3" type="ORF">SAMN04489708_109142</name>
</gene>
<dbReference type="PANTHER" id="PTHR30329">
    <property type="entry name" value="STATOR ELEMENT OF FLAGELLAR MOTOR COMPLEX"/>
    <property type="match status" value="1"/>
</dbReference>
<dbReference type="AlphaFoldDB" id="A0A1H0R4F7"/>
<sequence length="74" mass="8002">MAFAPLLDQQGARTYNERLSLRRAQAVARVLAESCLSAGRIDTVGLGASRPLMQGTSAASRRENRRVAIMVPAF</sequence>
<dbReference type="InterPro" id="IPR036737">
    <property type="entry name" value="OmpA-like_sf"/>
</dbReference>
<dbReference type="EMBL" id="FNJL01000009">
    <property type="protein sequence ID" value="SDP24403.1"/>
    <property type="molecule type" value="Genomic_DNA"/>
</dbReference>
<dbReference type="InterPro" id="IPR050330">
    <property type="entry name" value="Bact_OuterMem_StrucFunc"/>
</dbReference>
<proteinExistence type="predicted"/>
<dbReference type="Gene3D" id="3.30.1330.60">
    <property type="entry name" value="OmpA-like domain"/>
    <property type="match status" value="1"/>
</dbReference>
<evidence type="ECO:0000313" key="3">
    <source>
        <dbReference type="EMBL" id="SDP24403.1"/>
    </source>
</evidence>
<dbReference type="CDD" id="cd07185">
    <property type="entry name" value="OmpA_C-like"/>
    <property type="match status" value="1"/>
</dbReference>
<evidence type="ECO:0000313" key="4">
    <source>
        <dbReference type="Proteomes" id="UP000199317"/>
    </source>
</evidence>
<dbReference type="GO" id="GO:0016020">
    <property type="term" value="C:membrane"/>
    <property type="evidence" value="ECO:0007669"/>
    <property type="project" value="UniProtKB-UniRule"/>
</dbReference>
<organism evidence="3 4">
    <name type="scientific">Paracidovorax cattleyae</name>
    <dbReference type="NCBI Taxonomy" id="80868"/>
    <lineage>
        <taxon>Bacteria</taxon>
        <taxon>Pseudomonadati</taxon>
        <taxon>Pseudomonadota</taxon>
        <taxon>Betaproteobacteria</taxon>
        <taxon>Burkholderiales</taxon>
        <taxon>Comamonadaceae</taxon>
        <taxon>Paracidovorax</taxon>
    </lineage>
</organism>
<reference evidence="4" key="1">
    <citation type="submission" date="2016-10" db="EMBL/GenBank/DDBJ databases">
        <authorList>
            <person name="Varghese N."/>
            <person name="Submissions S."/>
        </authorList>
    </citation>
    <scope>NUCLEOTIDE SEQUENCE [LARGE SCALE GENOMIC DNA]</scope>
    <source>
        <strain evidence="4">DSM 17101</strain>
    </source>
</reference>
<name>A0A1H0R4F7_9BURK</name>